<keyword evidence="4" id="KW-1185">Reference proteome</keyword>
<dbReference type="NCBIfam" id="NF033377">
    <property type="entry name" value="OMA_tautomer"/>
    <property type="match status" value="1"/>
</dbReference>
<evidence type="ECO:0000313" key="3">
    <source>
        <dbReference type="EMBL" id="OZI53625.1"/>
    </source>
</evidence>
<dbReference type="AlphaFoldDB" id="A0A261TW44"/>
<gene>
    <name evidence="3" type="ORF">CAL25_06535</name>
</gene>
<evidence type="ECO:0000256" key="2">
    <source>
        <dbReference type="ARBA" id="ARBA00023235"/>
    </source>
</evidence>
<dbReference type="Gene3D" id="3.10.310.10">
    <property type="entry name" value="Diaminopimelate Epimerase, Chain A, domain 1"/>
    <property type="match status" value="2"/>
</dbReference>
<dbReference type="GO" id="GO:0016853">
    <property type="term" value="F:isomerase activity"/>
    <property type="evidence" value="ECO:0007669"/>
    <property type="project" value="UniProtKB-KW"/>
</dbReference>
<comment type="similarity">
    <text evidence="1">Belongs to the PrpF family.</text>
</comment>
<proteinExistence type="inferred from homology"/>
<evidence type="ECO:0000256" key="1">
    <source>
        <dbReference type="ARBA" id="ARBA00007673"/>
    </source>
</evidence>
<organism evidence="3 4">
    <name type="scientific">Bordetella genomosp. 5</name>
    <dbReference type="NCBI Taxonomy" id="1395608"/>
    <lineage>
        <taxon>Bacteria</taxon>
        <taxon>Pseudomonadati</taxon>
        <taxon>Pseudomonadota</taxon>
        <taxon>Betaproteobacteria</taxon>
        <taxon>Burkholderiales</taxon>
        <taxon>Alcaligenaceae</taxon>
        <taxon>Bordetella</taxon>
    </lineage>
</organism>
<evidence type="ECO:0008006" key="5">
    <source>
        <dbReference type="Google" id="ProtNLM"/>
    </source>
</evidence>
<dbReference type="Proteomes" id="UP000216913">
    <property type="component" value="Unassembled WGS sequence"/>
</dbReference>
<dbReference type="Pfam" id="PF04303">
    <property type="entry name" value="PrpF"/>
    <property type="match status" value="1"/>
</dbReference>
<reference evidence="3 4" key="1">
    <citation type="submission" date="2017-05" db="EMBL/GenBank/DDBJ databases">
        <title>Complete and WGS of Bordetella genogroups.</title>
        <authorList>
            <person name="Spilker T."/>
            <person name="LiPuma J."/>
        </authorList>
    </citation>
    <scope>NUCLEOTIDE SEQUENCE [LARGE SCALE GENOMIC DNA]</scope>
    <source>
        <strain evidence="3 4">AU10456</strain>
    </source>
</reference>
<name>A0A261TW44_9BORD</name>
<accession>A0A261TW44</accession>
<dbReference type="OrthoDB" id="9779763at2"/>
<dbReference type="PANTHER" id="PTHR43709:SF3">
    <property type="entry name" value="ISOMERASE YBHH-RELATED"/>
    <property type="match status" value="1"/>
</dbReference>
<dbReference type="SUPFAM" id="SSF54506">
    <property type="entry name" value="Diaminopimelate epimerase-like"/>
    <property type="match status" value="2"/>
</dbReference>
<dbReference type="PANTHER" id="PTHR43709">
    <property type="entry name" value="ACONITATE ISOMERASE-RELATED"/>
    <property type="match status" value="1"/>
</dbReference>
<sequence length="379" mass="39890">MSDLHSIRATMFRGGTSKGPLFLAKDLPRDKTTLDAVLLAAMGSPHRRQVDGIGGAESLTSKVVIVSESTRSDADVDYLFAQVNPDSPVVDYSSNCGNMLSAIGPFALENGLVQPRGEVTDVRIYNANTDSIIVATVQTPGGRVVYEGSSAIDGVPGTAAPVIENFAGTVGSKTKKLLPTGKVVEIIDGVEVTCIDVAVPAVLIHAESLGLRGDESKAELDVRADLIKRLDDIRVEAGRRMGLGECGQLVIPKPLVLSHARRGGTITSRDFVPYNCHATHSVTGATALSAACVLRGSVAQKITGMALGEKYAVTIEQPSGFMVMDVQGMEQAGAMVLMEANLLRTARRLFTGEVAIPARIWSGDGKAQSVADISEGITF</sequence>
<evidence type="ECO:0000313" key="4">
    <source>
        <dbReference type="Proteomes" id="UP000216913"/>
    </source>
</evidence>
<protein>
    <recommendedName>
        <fullName evidence="5">4-oxalomesaconate tautomerase</fullName>
    </recommendedName>
</protein>
<keyword evidence="2" id="KW-0413">Isomerase</keyword>
<comment type="caution">
    <text evidence="3">The sequence shown here is derived from an EMBL/GenBank/DDBJ whole genome shotgun (WGS) entry which is preliminary data.</text>
</comment>
<dbReference type="EMBL" id="NEVP01000004">
    <property type="protein sequence ID" value="OZI53625.1"/>
    <property type="molecule type" value="Genomic_DNA"/>
</dbReference>
<dbReference type="InterPro" id="IPR007400">
    <property type="entry name" value="PrpF-like"/>
</dbReference>
<dbReference type="RefSeq" id="WP_094799130.1">
    <property type="nucleotide sequence ID" value="NZ_NEVP01000004.1"/>
</dbReference>
<dbReference type="InterPro" id="IPR047687">
    <property type="entry name" value="OMA_tautomer-like"/>
</dbReference>